<proteinExistence type="predicted"/>
<evidence type="ECO:0000313" key="3">
    <source>
        <dbReference type="EMBL" id="KAL1844844.1"/>
    </source>
</evidence>
<protein>
    <recommendedName>
        <fullName evidence="5">Apple domain-containing protein</fullName>
    </recommendedName>
</protein>
<organism evidence="3 4">
    <name type="scientific">Phialemonium thermophilum</name>
    <dbReference type="NCBI Taxonomy" id="223376"/>
    <lineage>
        <taxon>Eukaryota</taxon>
        <taxon>Fungi</taxon>
        <taxon>Dikarya</taxon>
        <taxon>Ascomycota</taxon>
        <taxon>Pezizomycotina</taxon>
        <taxon>Sordariomycetes</taxon>
        <taxon>Sordariomycetidae</taxon>
        <taxon>Cephalothecales</taxon>
        <taxon>Cephalothecaceae</taxon>
        <taxon>Phialemonium</taxon>
    </lineage>
</organism>
<dbReference type="EMBL" id="JAZHXJ010001424">
    <property type="protein sequence ID" value="KAL1844844.1"/>
    <property type="molecule type" value="Genomic_DNA"/>
</dbReference>
<reference evidence="3 4" key="1">
    <citation type="journal article" date="2024" name="Commun. Biol.">
        <title>Comparative genomic analysis of thermophilic fungi reveals convergent evolutionary adaptations and gene losses.</title>
        <authorList>
            <person name="Steindorff A.S."/>
            <person name="Aguilar-Pontes M.V."/>
            <person name="Robinson A.J."/>
            <person name="Andreopoulos B."/>
            <person name="LaButti K."/>
            <person name="Kuo A."/>
            <person name="Mondo S."/>
            <person name="Riley R."/>
            <person name="Otillar R."/>
            <person name="Haridas S."/>
            <person name="Lipzen A."/>
            <person name="Grimwood J."/>
            <person name="Schmutz J."/>
            <person name="Clum A."/>
            <person name="Reid I.D."/>
            <person name="Moisan M.C."/>
            <person name="Butler G."/>
            <person name="Nguyen T.T.M."/>
            <person name="Dewar K."/>
            <person name="Conant G."/>
            <person name="Drula E."/>
            <person name="Henrissat B."/>
            <person name="Hansel C."/>
            <person name="Singer S."/>
            <person name="Hutchinson M.I."/>
            <person name="de Vries R.P."/>
            <person name="Natvig D.O."/>
            <person name="Powell A.J."/>
            <person name="Tsang A."/>
            <person name="Grigoriev I.V."/>
        </authorList>
    </citation>
    <scope>NUCLEOTIDE SEQUENCE [LARGE SCALE GENOMIC DNA]</scope>
    <source>
        <strain evidence="3 4">ATCC 24622</strain>
    </source>
</reference>
<keyword evidence="4" id="KW-1185">Reference proteome</keyword>
<evidence type="ECO:0008006" key="5">
    <source>
        <dbReference type="Google" id="ProtNLM"/>
    </source>
</evidence>
<name>A0ABR3VT67_9PEZI</name>
<evidence type="ECO:0000256" key="1">
    <source>
        <dbReference type="SAM" id="MobiDB-lite"/>
    </source>
</evidence>
<feature type="region of interest" description="Disordered" evidence="1">
    <location>
        <begin position="153"/>
        <end position="173"/>
    </location>
</feature>
<keyword evidence="2" id="KW-0472">Membrane</keyword>
<evidence type="ECO:0000313" key="4">
    <source>
        <dbReference type="Proteomes" id="UP001586593"/>
    </source>
</evidence>
<keyword evidence="2" id="KW-0812">Transmembrane</keyword>
<comment type="caution">
    <text evidence="3">The sequence shown here is derived from an EMBL/GenBank/DDBJ whole genome shotgun (WGS) entry which is preliminary data.</text>
</comment>
<dbReference type="Gene3D" id="3.50.4.10">
    <property type="entry name" value="Hepatocyte Growth Factor"/>
    <property type="match status" value="1"/>
</dbReference>
<feature type="transmembrane region" description="Helical" evidence="2">
    <location>
        <begin position="122"/>
        <end position="147"/>
    </location>
</feature>
<evidence type="ECO:0000256" key="2">
    <source>
        <dbReference type="SAM" id="Phobius"/>
    </source>
</evidence>
<keyword evidence="2" id="KW-1133">Transmembrane helix</keyword>
<sequence>MDKSQPGYHAQQVPESGLELAPWSGYAEAHPGLEPAVYHGLEVLSPPAEQAGLSDGSHNGVLPDYAFKHHPSRPSSYMGGYSALTPNYDGSGRSLYDRSPSLPPKPGIFRQETICGVKRRTFWCVIAVGVLIMLAAVAIGVGLGVAMRKSGHQSSPVNNTGWPEPKATGTTASHDAIHCPANNETLYHAANTTRSFLLLCGRDYSSLNGATDIYDVALDTLADCIDECAQRPDCVGAGYGNYRGRNTCWLKSFLGDPNFDPTWYFVVDDSNATTTSRARDLPSIEGKG</sequence>
<gene>
    <name evidence="3" type="ORF">VTK73DRAFT_1686</name>
</gene>
<accession>A0ABR3VT67</accession>
<dbReference type="Proteomes" id="UP001586593">
    <property type="component" value="Unassembled WGS sequence"/>
</dbReference>